<reference evidence="3" key="1">
    <citation type="journal article" date="2019" name="Int. J. Syst. Evol. Microbiol.">
        <title>The Global Catalogue of Microorganisms (GCM) 10K type strain sequencing project: providing services to taxonomists for standard genome sequencing and annotation.</title>
        <authorList>
            <consortium name="The Broad Institute Genomics Platform"/>
            <consortium name="The Broad Institute Genome Sequencing Center for Infectious Disease"/>
            <person name="Wu L."/>
            <person name="Ma J."/>
        </authorList>
    </citation>
    <scope>NUCLEOTIDE SEQUENCE [LARGE SCALE GENOMIC DNA]</scope>
    <source>
        <strain evidence="3">KCTC 52416</strain>
    </source>
</reference>
<sequence length="214" mass="24182">MKQLVIPFLEAVDYSSSARRLWEASATLMANKLDEVPWPSFPYKPLVQFRAAHTIDSLLLVYDVSEKHVKGVYRNTNDPVYRDSCVEFFLSFDGTNYYNLEFNCLGVGLIAYGGTDKGMRRLLPNATVEKVRAISELGAVRGKGADNQWRLLLNIPFTVFDAHAVDSLAGRRCHGNFYKCGDDLPIPHFIAWNGIDSPTPNFHLPEFFGELLFL</sequence>
<keyword evidence="3" id="KW-1185">Reference proteome</keyword>
<protein>
    <submittedName>
        <fullName evidence="2">Carbohydrate-binding family 9-like protein</fullName>
    </submittedName>
</protein>
<dbReference type="InterPro" id="IPR010502">
    <property type="entry name" value="Carb-bd_dom_fam9"/>
</dbReference>
<dbReference type="EMBL" id="JBHRTA010000030">
    <property type="protein sequence ID" value="MFC3198014.1"/>
    <property type="molecule type" value="Genomic_DNA"/>
</dbReference>
<gene>
    <name evidence="2" type="ORF">ACFOET_10365</name>
</gene>
<evidence type="ECO:0000259" key="1">
    <source>
        <dbReference type="Pfam" id="PF16011"/>
    </source>
</evidence>
<dbReference type="Pfam" id="PF16011">
    <property type="entry name" value="CBM9_2"/>
    <property type="match status" value="1"/>
</dbReference>
<dbReference type="RefSeq" id="WP_379022256.1">
    <property type="nucleotide sequence ID" value="NZ_JBHRTA010000030.1"/>
</dbReference>
<dbReference type="Gene3D" id="2.60.40.1190">
    <property type="match status" value="1"/>
</dbReference>
<dbReference type="CDD" id="cd09620">
    <property type="entry name" value="CBM9_like_3"/>
    <property type="match status" value="1"/>
</dbReference>
<dbReference type="Proteomes" id="UP001595526">
    <property type="component" value="Unassembled WGS sequence"/>
</dbReference>
<evidence type="ECO:0000313" key="2">
    <source>
        <dbReference type="EMBL" id="MFC3198014.1"/>
    </source>
</evidence>
<feature type="domain" description="Carbohydrate-binding" evidence="1">
    <location>
        <begin position="27"/>
        <end position="213"/>
    </location>
</feature>
<comment type="caution">
    <text evidence="2">The sequence shown here is derived from an EMBL/GenBank/DDBJ whole genome shotgun (WGS) entry which is preliminary data.</text>
</comment>
<proteinExistence type="predicted"/>
<organism evidence="2 3">
    <name type="scientific">Parapedobacter deserti</name>
    <dbReference type="NCBI Taxonomy" id="1912957"/>
    <lineage>
        <taxon>Bacteria</taxon>
        <taxon>Pseudomonadati</taxon>
        <taxon>Bacteroidota</taxon>
        <taxon>Sphingobacteriia</taxon>
        <taxon>Sphingobacteriales</taxon>
        <taxon>Sphingobacteriaceae</taxon>
        <taxon>Parapedobacter</taxon>
    </lineage>
</organism>
<name>A0ABV7JME7_9SPHI</name>
<accession>A0ABV7JME7</accession>
<dbReference type="SUPFAM" id="SSF49344">
    <property type="entry name" value="CBD9-like"/>
    <property type="match status" value="1"/>
</dbReference>
<evidence type="ECO:0000313" key="3">
    <source>
        <dbReference type="Proteomes" id="UP001595526"/>
    </source>
</evidence>